<reference evidence="2 3" key="1">
    <citation type="submission" date="2018-06" db="EMBL/GenBank/DDBJ databases">
        <title>Genomic Encyclopedia of Archaeal and Bacterial Type Strains, Phase II (KMG-II): from individual species to whole genera.</title>
        <authorList>
            <person name="Goeker M."/>
        </authorList>
    </citation>
    <scope>NUCLEOTIDE SEQUENCE [LARGE SCALE GENOMIC DNA]</scope>
    <source>
        <strain evidence="2 3">DSM 24525</strain>
    </source>
</reference>
<dbReference type="Proteomes" id="UP000249688">
    <property type="component" value="Unassembled WGS sequence"/>
</dbReference>
<dbReference type="Gene3D" id="1.10.10.2830">
    <property type="match status" value="1"/>
</dbReference>
<evidence type="ECO:0000313" key="2">
    <source>
        <dbReference type="EMBL" id="PZW36971.1"/>
    </source>
</evidence>
<evidence type="ECO:0000313" key="3">
    <source>
        <dbReference type="Proteomes" id="UP000249688"/>
    </source>
</evidence>
<organism evidence="2 3">
    <name type="scientific">Humitalea rosea</name>
    <dbReference type="NCBI Taxonomy" id="990373"/>
    <lineage>
        <taxon>Bacteria</taxon>
        <taxon>Pseudomonadati</taxon>
        <taxon>Pseudomonadota</taxon>
        <taxon>Alphaproteobacteria</taxon>
        <taxon>Acetobacterales</taxon>
        <taxon>Roseomonadaceae</taxon>
        <taxon>Humitalea</taxon>
    </lineage>
</organism>
<dbReference type="AlphaFoldDB" id="A0A2W7HVF9"/>
<protein>
    <recommendedName>
        <fullName evidence="4">Bacteriophage-related protein</fullName>
    </recommendedName>
</protein>
<name>A0A2W7HVF9_9PROT</name>
<dbReference type="EMBL" id="QKYU01000050">
    <property type="protein sequence ID" value="PZW36971.1"/>
    <property type="molecule type" value="Genomic_DNA"/>
</dbReference>
<feature type="region of interest" description="Disordered" evidence="1">
    <location>
        <begin position="122"/>
        <end position="149"/>
    </location>
</feature>
<proteinExistence type="predicted"/>
<evidence type="ECO:0008006" key="4">
    <source>
        <dbReference type="Google" id="ProtNLM"/>
    </source>
</evidence>
<gene>
    <name evidence="2" type="ORF">C8P66_1507</name>
</gene>
<evidence type="ECO:0000256" key="1">
    <source>
        <dbReference type="SAM" id="MobiDB-lite"/>
    </source>
</evidence>
<accession>A0A2W7HVF9</accession>
<sequence>MTGAAQMLTVRVPLVVRKQRGGRKLMVAPSSTTSRGSAPADTTLVKALARAFRWRRMMETGRYGTIDELAAAEKINSSYVSRLLRLTLLAPDIVEAILDGRQQEGMTLPALMEPFPIEWARQRGRRWSPSPPPPNPPIAARGARDARPA</sequence>
<keyword evidence="3" id="KW-1185">Reference proteome</keyword>
<comment type="caution">
    <text evidence="2">The sequence shown here is derived from an EMBL/GenBank/DDBJ whole genome shotgun (WGS) entry which is preliminary data.</text>
</comment>
<dbReference type="SUPFAM" id="SSF109709">
    <property type="entry name" value="KorB DNA-binding domain-like"/>
    <property type="match status" value="1"/>
</dbReference>